<proteinExistence type="predicted"/>
<organism evidence="1 2">
    <name type="scientific">Paenibacillus harenae</name>
    <dbReference type="NCBI Taxonomy" id="306543"/>
    <lineage>
        <taxon>Bacteria</taxon>
        <taxon>Bacillati</taxon>
        <taxon>Bacillota</taxon>
        <taxon>Bacilli</taxon>
        <taxon>Bacillales</taxon>
        <taxon>Paenibacillaceae</taxon>
        <taxon>Paenibacillus</taxon>
    </lineage>
</organism>
<dbReference type="Proteomes" id="UP001229346">
    <property type="component" value="Unassembled WGS sequence"/>
</dbReference>
<dbReference type="EMBL" id="JAUSSU010000002">
    <property type="protein sequence ID" value="MDQ0111728.1"/>
    <property type="molecule type" value="Genomic_DNA"/>
</dbReference>
<gene>
    <name evidence="1" type="ORF">J2T15_001161</name>
</gene>
<sequence>MNQVEIKATFSGVSAAHEALHKLQALRVVDVGGLYEQGLLTATVDEEIADKARHLIEQIGGQVDTSII</sequence>
<protein>
    <submittedName>
        <fullName evidence="1">Uncharacterized protein</fullName>
    </submittedName>
</protein>
<reference evidence="1 2" key="1">
    <citation type="submission" date="2023-07" db="EMBL/GenBank/DDBJ databases">
        <title>Sorghum-associated microbial communities from plants grown in Nebraska, USA.</title>
        <authorList>
            <person name="Schachtman D."/>
        </authorList>
    </citation>
    <scope>NUCLEOTIDE SEQUENCE [LARGE SCALE GENOMIC DNA]</scope>
    <source>
        <strain evidence="1 2">CC482</strain>
    </source>
</reference>
<evidence type="ECO:0000313" key="2">
    <source>
        <dbReference type="Proteomes" id="UP001229346"/>
    </source>
</evidence>
<accession>A0ABT9TYA4</accession>
<keyword evidence="2" id="KW-1185">Reference proteome</keyword>
<comment type="caution">
    <text evidence="1">The sequence shown here is derived from an EMBL/GenBank/DDBJ whole genome shotgun (WGS) entry which is preliminary data.</text>
</comment>
<dbReference type="RefSeq" id="WP_307201898.1">
    <property type="nucleotide sequence ID" value="NZ_JAUSSU010000002.1"/>
</dbReference>
<evidence type="ECO:0000313" key="1">
    <source>
        <dbReference type="EMBL" id="MDQ0111728.1"/>
    </source>
</evidence>
<name>A0ABT9TYA4_PAEHA</name>